<dbReference type="PANTHER" id="PTHR14052">
    <property type="entry name" value="ORIGIN RECOGNITION COMPLEX SUBUNIT 2"/>
    <property type="match status" value="1"/>
</dbReference>
<evidence type="ECO:0000256" key="5">
    <source>
        <dbReference type="ARBA" id="ARBA00023242"/>
    </source>
</evidence>
<dbReference type="InterPro" id="IPR056773">
    <property type="entry name" value="WHD_ORC2"/>
</dbReference>
<protein>
    <recommendedName>
        <fullName evidence="3 6">Origin recognition complex subunit 2</fullName>
    </recommendedName>
</protein>
<dbReference type="Proteomes" id="UP001516400">
    <property type="component" value="Unassembled WGS sequence"/>
</dbReference>
<evidence type="ECO:0000256" key="3">
    <source>
        <dbReference type="ARBA" id="ARBA00019080"/>
    </source>
</evidence>
<dbReference type="Pfam" id="PF24882">
    <property type="entry name" value="WHD_ORC2"/>
    <property type="match status" value="1"/>
</dbReference>
<evidence type="ECO:0000256" key="7">
    <source>
        <dbReference type="SAM" id="MobiDB-lite"/>
    </source>
</evidence>
<organism evidence="10 11">
    <name type="scientific">Cryptolaemus montrouzieri</name>
    <dbReference type="NCBI Taxonomy" id="559131"/>
    <lineage>
        <taxon>Eukaryota</taxon>
        <taxon>Metazoa</taxon>
        <taxon>Ecdysozoa</taxon>
        <taxon>Arthropoda</taxon>
        <taxon>Hexapoda</taxon>
        <taxon>Insecta</taxon>
        <taxon>Pterygota</taxon>
        <taxon>Neoptera</taxon>
        <taxon>Endopterygota</taxon>
        <taxon>Coleoptera</taxon>
        <taxon>Polyphaga</taxon>
        <taxon>Cucujiformia</taxon>
        <taxon>Coccinelloidea</taxon>
        <taxon>Coccinellidae</taxon>
        <taxon>Scymninae</taxon>
        <taxon>Scymnini</taxon>
        <taxon>Cryptolaemus</taxon>
    </lineage>
</organism>
<keyword evidence="11" id="KW-1185">Reference proteome</keyword>
<proteinExistence type="inferred from homology"/>
<evidence type="ECO:0000259" key="9">
    <source>
        <dbReference type="Pfam" id="PF24882"/>
    </source>
</evidence>
<evidence type="ECO:0000256" key="4">
    <source>
        <dbReference type="ARBA" id="ARBA00022705"/>
    </source>
</evidence>
<feature type="compositionally biased region" description="Basic and acidic residues" evidence="7">
    <location>
        <begin position="132"/>
        <end position="157"/>
    </location>
</feature>
<dbReference type="GO" id="GO:0005664">
    <property type="term" value="C:nuclear origin of replication recognition complex"/>
    <property type="evidence" value="ECO:0007669"/>
    <property type="project" value="UniProtKB-UniRule"/>
</dbReference>
<gene>
    <name evidence="10" type="ORF">HHI36_017905</name>
</gene>
<evidence type="ECO:0000259" key="8">
    <source>
        <dbReference type="Pfam" id="PF04084"/>
    </source>
</evidence>
<sequence length="534" mass="60978">MAESLDGTPRRSQRLRKPTAKALENKYVKSLARSGFVGNISSDSDSSSNEDAVMEEHGTPSVLQNRDQVQGDKIFQFQTRKTKKSLLDKVKQVHESNQKTPQALRNKIKKAIEHEILSETESDQDPYSDSGSEYKETEDSSSPSDKDDSSDSERSDSSNDSSKMKRKSVRLQNTVRNIKLGKKVAPVAKKYTIRTDDYFSNQSTKKIVTSDHTLDKLETPRLAQHELQKLLKNMKLSDVHQNCMNNLFKQNRSMFAKWLYVLHENFNILLYGLGSKKNVIDKFQYEFLGDSPVVVVNGFFPSLSIKDILDGIIVDLLEVKRNPANVYECCDIIEQEFGNRMNTHLYLLVHNIDGAMLRNNKSQSVLARLANVENIHLVASIDHINGPLIWDHTKLSKFNYTWWDMTSFLPYVNETSFESSMMIQKSGEFALSSLRNVFLSLTTNSKGIYLIILKYQLNNAKNQHYEGLAFKDLYSSCREAFLVSSDLALRAQLSEFVDHKMVKFKRSIDGVEHLVIPISNSLLQKFLDEQTTQI</sequence>
<evidence type="ECO:0000313" key="11">
    <source>
        <dbReference type="Proteomes" id="UP001516400"/>
    </source>
</evidence>
<evidence type="ECO:0000313" key="10">
    <source>
        <dbReference type="EMBL" id="KAL3280423.1"/>
    </source>
</evidence>
<comment type="similarity">
    <text evidence="2 6">Belongs to the ORC2 family.</text>
</comment>
<name>A0ABD2NP01_9CUCU</name>
<feature type="compositionally biased region" description="Basic and acidic residues" evidence="7">
    <location>
        <begin position="85"/>
        <end position="97"/>
    </location>
</feature>
<keyword evidence="5 6" id="KW-0539">Nucleus</keyword>
<dbReference type="InterPro" id="IPR007220">
    <property type="entry name" value="ORC2"/>
</dbReference>
<evidence type="ECO:0000256" key="1">
    <source>
        <dbReference type="ARBA" id="ARBA00004123"/>
    </source>
</evidence>
<dbReference type="InterPro" id="IPR056772">
    <property type="entry name" value="RecA-like_ORC2"/>
</dbReference>
<comment type="caution">
    <text evidence="10">The sequence shown here is derived from an EMBL/GenBank/DDBJ whole genome shotgun (WGS) entry which is preliminary data.</text>
</comment>
<dbReference type="GO" id="GO:0003688">
    <property type="term" value="F:DNA replication origin binding"/>
    <property type="evidence" value="ECO:0007669"/>
    <property type="project" value="UniProtKB-UniRule"/>
</dbReference>
<feature type="domain" description="Origin recognition complex subunit 2 winged-helix" evidence="9">
    <location>
        <begin position="461"/>
        <end position="521"/>
    </location>
</feature>
<feature type="region of interest" description="Disordered" evidence="7">
    <location>
        <begin position="85"/>
        <end position="173"/>
    </location>
</feature>
<dbReference type="GO" id="GO:0006260">
    <property type="term" value="P:DNA replication"/>
    <property type="evidence" value="ECO:0007669"/>
    <property type="project" value="UniProtKB-UniRule"/>
</dbReference>
<comment type="function">
    <text evidence="6">Component of the origin recognition complex (ORC) that binds origins of replication. DNA-binding is ATP-dependent. ORC is required to assemble the pre-replication complex necessary to initiate DNA replication.</text>
</comment>
<dbReference type="Pfam" id="PF04084">
    <property type="entry name" value="RecA-like_ORC2"/>
    <property type="match status" value="1"/>
</dbReference>
<accession>A0ABD2NP01</accession>
<evidence type="ECO:0000256" key="6">
    <source>
        <dbReference type="RuleBase" id="RU368084"/>
    </source>
</evidence>
<feature type="region of interest" description="Disordered" evidence="7">
    <location>
        <begin position="1"/>
        <end position="21"/>
    </location>
</feature>
<feature type="domain" description="Origin recognition complex subunit 2 RecA-like" evidence="8">
    <location>
        <begin position="245"/>
        <end position="405"/>
    </location>
</feature>
<evidence type="ECO:0000256" key="2">
    <source>
        <dbReference type="ARBA" id="ARBA00007421"/>
    </source>
</evidence>
<comment type="subunit">
    <text evidence="6">Component of the origin recognition complex (ORC).</text>
</comment>
<keyword evidence="4 6" id="KW-0235">DNA replication</keyword>
<dbReference type="EMBL" id="JABFTP020000124">
    <property type="protein sequence ID" value="KAL3280423.1"/>
    <property type="molecule type" value="Genomic_DNA"/>
</dbReference>
<dbReference type="AlphaFoldDB" id="A0ABD2NP01"/>
<dbReference type="PANTHER" id="PTHR14052:SF0">
    <property type="entry name" value="ORIGIN RECOGNITION COMPLEX SUBUNIT 2"/>
    <property type="match status" value="1"/>
</dbReference>
<reference evidence="10 11" key="1">
    <citation type="journal article" date="2021" name="BMC Biol.">
        <title>Horizontally acquired antibacterial genes associated with adaptive radiation of ladybird beetles.</title>
        <authorList>
            <person name="Li H.S."/>
            <person name="Tang X.F."/>
            <person name="Huang Y.H."/>
            <person name="Xu Z.Y."/>
            <person name="Chen M.L."/>
            <person name="Du X.Y."/>
            <person name="Qiu B.Y."/>
            <person name="Chen P.T."/>
            <person name="Zhang W."/>
            <person name="Slipinski A."/>
            <person name="Escalona H.E."/>
            <person name="Waterhouse R.M."/>
            <person name="Zwick A."/>
            <person name="Pang H."/>
        </authorList>
    </citation>
    <scope>NUCLEOTIDE SEQUENCE [LARGE SCALE GENOMIC DNA]</scope>
    <source>
        <strain evidence="10">SYSU2018</strain>
    </source>
</reference>
<comment type="subcellular location">
    <subcellularLocation>
        <location evidence="1 6">Nucleus</location>
    </subcellularLocation>
</comment>
<feature type="region of interest" description="Disordered" evidence="7">
    <location>
        <begin position="35"/>
        <end position="68"/>
    </location>
</feature>